<comment type="caution">
    <text evidence="11">The sequence shown here is derived from an EMBL/GenBank/DDBJ whole genome shotgun (WGS) entry which is preliminary data.</text>
</comment>
<evidence type="ECO:0000256" key="6">
    <source>
        <dbReference type="ARBA" id="ARBA00022741"/>
    </source>
</evidence>
<evidence type="ECO:0000256" key="8">
    <source>
        <dbReference type="ARBA" id="ARBA00022967"/>
    </source>
</evidence>
<proteinExistence type="predicted"/>
<evidence type="ECO:0000256" key="7">
    <source>
        <dbReference type="ARBA" id="ARBA00022840"/>
    </source>
</evidence>
<keyword evidence="12" id="KW-1185">Reference proteome</keyword>
<feature type="domain" description="ABC transporter" evidence="10">
    <location>
        <begin position="6"/>
        <end position="242"/>
    </location>
</feature>
<evidence type="ECO:0000256" key="3">
    <source>
        <dbReference type="ARBA" id="ARBA00022475"/>
    </source>
</evidence>
<protein>
    <submittedName>
        <fullName evidence="11">D-ribose transporter ATP-binding protein</fullName>
    </submittedName>
</protein>
<evidence type="ECO:0000256" key="1">
    <source>
        <dbReference type="ARBA" id="ARBA00004202"/>
    </source>
</evidence>
<sequence length="500" mass="55127">MNSPIIELKHITKSFSGVKALTDVSLTVHPGSVHALVGENGAGKSTLMKILTGAYSKSSGEIYYKGEKVENMDPKNSKKLGIHCIYQELNVANHLTVAENVFLGSQPVNKMGFIDWKQMNQAAKEIFASLQINLDPKQMAKDVSIAQKQMIEIARAISQDAKILIMDEPTSSLSERETEILLSLVTELKNKGVSILYISHRMDEIFKVCDTVTILRDGKYIKSLPMSEVKNVDTLVELMVNRKMESYFNKVDVPIGEPILKVQNLSKTGVLNDINFDLRTGEILGIAGLVGSGRTEIAQALFGMLKKDTGEILIDDKKVEIKGPSDAIKLGLGFVTENRKETGLVLKQTVRDNISLPNLRKYTNKLFINKTVEKKESEDYKKKLNIKARSIEQTISTLSGGNQQKAIISRWMIQEPRILILDEPCRGVDVGAKAEIFAQISKLAEQGVGIIMISSELAEIVGMSDRTIVMREGTIAGELEKDMITSDNILKLAFGGGISA</sequence>
<comment type="subcellular location">
    <subcellularLocation>
        <location evidence="1">Cell membrane</location>
        <topology evidence="1">Peripheral membrane protein</topology>
    </subcellularLocation>
</comment>
<accession>A0A0K9GQW1</accession>
<dbReference type="AlphaFoldDB" id="A0A0K9GQW1"/>
<dbReference type="PROSITE" id="PS00211">
    <property type="entry name" value="ABC_TRANSPORTER_1"/>
    <property type="match status" value="1"/>
</dbReference>
<dbReference type="GO" id="GO:0005524">
    <property type="term" value="F:ATP binding"/>
    <property type="evidence" value="ECO:0007669"/>
    <property type="project" value="UniProtKB-KW"/>
</dbReference>
<keyword evidence="2" id="KW-0813">Transport</keyword>
<evidence type="ECO:0000256" key="2">
    <source>
        <dbReference type="ARBA" id="ARBA00022448"/>
    </source>
</evidence>
<dbReference type="CDD" id="cd03215">
    <property type="entry name" value="ABC_Carb_Monos_II"/>
    <property type="match status" value="1"/>
</dbReference>
<evidence type="ECO:0000256" key="9">
    <source>
        <dbReference type="ARBA" id="ARBA00023136"/>
    </source>
</evidence>
<dbReference type="Proteomes" id="UP000037146">
    <property type="component" value="Unassembled WGS sequence"/>
</dbReference>
<dbReference type="RefSeq" id="WP_049679992.1">
    <property type="nucleotide sequence ID" value="NZ_LFZW01000001.1"/>
</dbReference>
<dbReference type="GO" id="GO:0016887">
    <property type="term" value="F:ATP hydrolysis activity"/>
    <property type="evidence" value="ECO:0007669"/>
    <property type="project" value="InterPro"/>
</dbReference>
<evidence type="ECO:0000313" key="11">
    <source>
        <dbReference type="EMBL" id="KMY48667.1"/>
    </source>
</evidence>
<dbReference type="PATRIC" id="fig|1679170.3.peg.704"/>
<keyword evidence="9" id="KW-0472">Membrane</keyword>
<keyword evidence="6" id="KW-0547">Nucleotide-binding</keyword>
<dbReference type="PANTHER" id="PTHR43790">
    <property type="entry name" value="CARBOHYDRATE TRANSPORT ATP-BINDING PROTEIN MG119-RELATED"/>
    <property type="match status" value="1"/>
</dbReference>
<dbReference type="EMBL" id="LFZW01000001">
    <property type="protein sequence ID" value="KMY48667.1"/>
    <property type="molecule type" value="Genomic_DNA"/>
</dbReference>
<keyword evidence="8" id="KW-1278">Translocase</keyword>
<keyword evidence="5" id="KW-0677">Repeat</keyword>
<reference evidence="12" key="1">
    <citation type="submission" date="2015-07" db="EMBL/GenBank/DDBJ databases">
        <title>Genome sequencing project for genomic taxonomy and phylogenomics of Bacillus-like bacteria.</title>
        <authorList>
            <person name="Liu B."/>
            <person name="Wang J."/>
            <person name="Zhu Y."/>
            <person name="Liu G."/>
            <person name="Chen Q."/>
            <person name="Chen Z."/>
            <person name="Lan J."/>
            <person name="Che J."/>
            <person name="Ge C."/>
            <person name="Shi H."/>
            <person name="Pan Z."/>
            <person name="Liu X."/>
        </authorList>
    </citation>
    <scope>NUCLEOTIDE SEQUENCE [LARGE SCALE GENOMIC DNA]</scope>
    <source>
        <strain evidence="12">FJAT-27997</strain>
    </source>
</reference>
<keyword evidence="7 11" id="KW-0067">ATP-binding</keyword>
<dbReference type="InterPro" id="IPR003593">
    <property type="entry name" value="AAA+_ATPase"/>
</dbReference>
<name>A0A0K9GQW1_9BACI</name>
<evidence type="ECO:0000256" key="5">
    <source>
        <dbReference type="ARBA" id="ARBA00022737"/>
    </source>
</evidence>
<evidence type="ECO:0000256" key="4">
    <source>
        <dbReference type="ARBA" id="ARBA00022597"/>
    </source>
</evidence>
<dbReference type="PROSITE" id="PS50893">
    <property type="entry name" value="ABC_TRANSPORTER_2"/>
    <property type="match status" value="2"/>
</dbReference>
<dbReference type="FunFam" id="3.40.50.300:FF:000127">
    <property type="entry name" value="Ribose import ATP-binding protein RbsA"/>
    <property type="match status" value="1"/>
</dbReference>
<dbReference type="Pfam" id="PF00005">
    <property type="entry name" value="ABC_tran"/>
    <property type="match status" value="2"/>
</dbReference>
<feature type="domain" description="ABC transporter" evidence="10">
    <location>
        <begin position="248"/>
        <end position="497"/>
    </location>
</feature>
<dbReference type="Gene3D" id="3.40.50.300">
    <property type="entry name" value="P-loop containing nucleotide triphosphate hydrolases"/>
    <property type="match status" value="2"/>
</dbReference>
<keyword evidence="4" id="KW-0762">Sugar transport</keyword>
<organism evidence="11 12">
    <name type="scientific">Peribacillus loiseleuriae</name>
    <dbReference type="NCBI Taxonomy" id="1679170"/>
    <lineage>
        <taxon>Bacteria</taxon>
        <taxon>Bacillati</taxon>
        <taxon>Bacillota</taxon>
        <taxon>Bacilli</taxon>
        <taxon>Bacillales</taxon>
        <taxon>Bacillaceae</taxon>
        <taxon>Peribacillus</taxon>
    </lineage>
</organism>
<dbReference type="PANTHER" id="PTHR43790:SF3">
    <property type="entry name" value="D-ALLOSE IMPORT ATP-BINDING PROTEIN ALSA-RELATED"/>
    <property type="match status" value="1"/>
</dbReference>
<dbReference type="GO" id="GO:0005886">
    <property type="term" value="C:plasma membrane"/>
    <property type="evidence" value="ECO:0007669"/>
    <property type="project" value="UniProtKB-SubCell"/>
</dbReference>
<dbReference type="InterPro" id="IPR017871">
    <property type="entry name" value="ABC_transporter-like_CS"/>
</dbReference>
<keyword evidence="3" id="KW-1003">Cell membrane</keyword>
<dbReference type="InterPro" id="IPR027417">
    <property type="entry name" value="P-loop_NTPase"/>
</dbReference>
<dbReference type="SUPFAM" id="SSF52540">
    <property type="entry name" value="P-loop containing nucleoside triphosphate hydrolases"/>
    <property type="match status" value="2"/>
</dbReference>
<dbReference type="STRING" id="1679170.AC625_03370"/>
<dbReference type="SMART" id="SM00382">
    <property type="entry name" value="AAA"/>
    <property type="match status" value="2"/>
</dbReference>
<dbReference type="OrthoDB" id="9771863at2"/>
<dbReference type="CDD" id="cd03216">
    <property type="entry name" value="ABC_Carb_Monos_I"/>
    <property type="match status" value="1"/>
</dbReference>
<evidence type="ECO:0000259" key="10">
    <source>
        <dbReference type="PROSITE" id="PS50893"/>
    </source>
</evidence>
<dbReference type="InterPro" id="IPR050107">
    <property type="entry name" value="ABC_carbohydrate_import_ATPase"/>
</dbReference>
<gene>
    <name evidence="11" type="ORF">AC625_03370</name>
</gene>
<dbReference type="InterPro" id="IPR003439">
    <property type="entry name" value="ABC_transporter-like_ATP-bd"/>
</dbReference>
<evidence type="ECO:0000313" key="12">
    <source>
        <dbReference type="Proteomes" id="UP000037146"/>
    </source>
</evidence>